<feature type="domain" description="Piezo THU9 and anchor" evidence="17">
    <location>
        <begin position="2506"/>
        <end position="2743"/>
    </location>
</feature>
<keyword evidence="10" id="KW-0175">Coiled coil</keyword>
<evidence type="ECO:0000256" key="9">
    <source>
        <dbReference type="ARBA" id="ARBA00023303"/>
    </source>
</evidence>
<dbReference type="Pfam" id="PF15917">
    <property type="entry name" value="Piezo_TM25-28"/>
    <property type="match status" value="1"/>
</dbReference>
<feature type="transmembrane region" description="Helical" evidence="12">
    <location>
        <begin position="17"/>
        <end position="36"/>
    </location>
</feature>
<feature type="transmembrane region" description="Helical" evidence="12">
    <location>
        <begin position="43"/>
        <end position="60"/>
    </location>
</feature>
<feature type="transmembrane region" description="Helical" evidence="12">
    <location>
        <begin position="239"/>
        <end position="256"/>
    </location>
</feature>
<feature type="transmembrane region" description="Helical" evidence="12">
    <location>
        <begin position="2260"/>
        <end position="2279"/>
    </location>
</feature>
<feature type="transmembrane region" description="Helical" evidence="12">
    <location>
        <begin position="644"/>
        <end position="663"/>
    </location>
</feature>
<evidence type="ECO:0000259" key="16">
    <source>
        <dbReference type="Pfam" id="PF24871"/>
    </source>
</evidence>
<evidence type="ECO:0000256" key="6">
    <source>
        <dbReference type="ARBA" id="ARBA00022989"/>
    </source>
</evidence>
<feature type="compositionally biased region" description="Low complexity" evidence="11">
    <location>
        <begin position="836"/>
        <end position="860"/>
    </location>
</feature>
<feature type="domain" description="Piezo TM1-24" evidence="16">
    <location>
        <begin position="42"/>
        <end position="775"/>
    </location>
</feature>
<proteinExistence type="inferred from homology"/>
<feature type="transmembrane region" description="Helical" evidence="12">
    <location>
        <begin position="1090"/>
        <end position="1112"/>
    </location>
</feature>
<keyword evidence="5 12" id="KW-0812">Transmembrane</keyword>
<feature type="compositionally biased region" description="Low complexity" evidence="11">
    <location>
        <begin position="1657"/>
        <end position="1672"/>
    </location>
</feature>
<feature type="compositionally biased region" description="Polar residues" evidence="11">
    <location>
        <begin position="1586"/>
        <end position="1612"/>
    </location>
</feature>
<organism evidence="18 19">
    <name type="scientific">Anopheles farauti</name>
    <dbReference type="NCBI Taxonomy" id="69004"/>
    <lineage>
        <taxon>Eukaryota</taxon>
        <taxon>Metazoa</taxon>
        <taxon>Ecdysozoa</taxon>
        <taxon>Arthropoda</taxon>
        <taxon>Hexapoda</taxon>
        <taxon>Insecta</taxon>
        <taxon>Pterygota</taxon>
        <taxon>Neoptera</taxon>
        <taxon>Endopterygota</taxon>
        <taxon>Diptera</taxon>
        <taxon>Nematocera</taxon>
        <taxon>Culicoidea</taxon>
        <taxon>Culicidae</taxon>
        <taxon>Anophelinae</taxon>
        <taxon>Anopheles</taxon>
    </lineage>
</organism>
<dbReference type="Pfam" id="PF23188">
    <property type="entry name" value="THU_Piezo1"/>
    <property type="match status" value="1"/>
</dbReference>
<dbReference type="Proteomes" id="UP000075886">
    <property type="component" value="Unassembled WGS sequence"/>
</dbReference>
<feature type="domain" description="Piezo TM25-28" evidence="14">
    <location>
        <begin position="1250"/>
        <end position="1484"/>
    </location>
</feature>
<feature type="transmembrane region" description="Helical" evidence="12">
    <location>
        <begin position="2508"/>
        <end position="2530"/>
    </location>
</feature>
<dbReference type="Pfam" id="PF24871">
    <property type="entry name" value="Piezo_TM1-24"/>
    <property type="match status" value="1"/>
</dbReference>
<feature type="transmembrane region" description="Helical" evidence="12">
    <location>
        <begin position="214"/>
        <end position="233"/>
    </location>
</feature>
<dbReference type="Pfam" id="PF12166">
    <property type="entry name" value="Piezo_cap"/>
    <property type="match status" value="1"/>
</dbReference>
<feature type="region of interest" description="Disordered" evidence="11">
    <location>
        <begin position="1849"/>
        <end position="1983"/>
    </location>
</feature>
<evidence type="ECO:0000313" key="19">
    <source>
        <dbReference type="Proteomes" id="UP000075886"/>
    </source>
</evidence>
<dbReference type="InterPro" id="IPR027272">
    <property type="entry name" value="Piezo"/>
</dbReference>
<feature type="transmembrane region" description="Helical" evidence="12">
    <location>
        <begin position="935"/>
        <end position="951"/>
    </location>
</feature>
<feature type="transmembrane region" description="Helical" evidence="12">
    <location>
        <begin position="972"/>
        <end position="989"/>
    </location>
</feature>
<feature type="transmembrane region" description="Helical" evidence="12">
    <location>
        <begin position="488"/>
        <end position="504"/>
    </location>
</feature>
<feature type="domain" description="Piezo transmembrane helical unit" evidence="15">
    <location>
        <begin position="2266"/>
        <end position="2386"/>
    </location>
</feature>
<feature type="transmembrane region" description="Helical" evidence="12">
    <location>
        <begin position="80"/>
        <end position="101"/>
    </location>
</feature>
<feature type="domain" description="Piezo non-specific cation channel cap" evidence="13">
    <location>
        <begin position="2782"/>
        <end position="3080"/>
    </location>
</feature>
<keyword evidence="9" id="KW-0407">Ion channel</keyword>
<accession>A0A182QXP0</accession>
<evidence type="ECO:0000259" key="14">
    <source>
        <dbReference type="Pfam" id="PF15917"/>
    </source>
</evidence>
<dbReference type="VEuPathDB" id="VectorBase:AFAF018944"/>
<reference evidence="18" key="2">
    <citation type="submission" date="2020-05" db="UniProtKB">
        <authorList>
            <consortium name="EnsemblMetazoa"/>
        </authorList>
    </citation>
    <scope>IDENTIFICATION</scope>
    <source>
        <strain evidence="18">FAR1</strain>
    </source>
</reference>
<feature type="transmembrane region" description="Helical" evidence="12">
    <location>
        <begin position="2992"/>
        <end position="3011"/>
    </location>
</feature>
<keyword evidence="19" id="KW-1185">Reference proteome</keyword>
<dbReference type="Pfam" id="PF24874">
    <property type="entry name" value="Piezo_THU9_anchor"/>
    <property type="match status" value="1"/>
</dbReference>
<evidence type="ECO:0000256" key="3">
    <source>
        <dbReference type="ARBA" id="ARBA00022448"/>
    </source>
</evidence>
<evidence type="ECO:0000256" key="4">
    <source>
        <dbReference type="ARBA" id="ARBA00022475"/>
    </source>
</evidence>
<comment type="similarity">
    <text evidence="2">Belongs to the PIEZO (TC 1.A.75) family.</text>
</comment>
<dbReference type="PANTHER" id="PTHR47049:SF2">
    <property type="entry name" value="PIEZO-TYPE MECHANOSENSITIVE ION CHANNEL HOMOLOG"/>
    <property type="match status" value="1"/>
</dbReference>
<dbReference type="GO" id="GO:0008381">
    <property type="term" value="F:mechanosensitive monoatomic ion channel activity"/>
    <property type="evidence" value="ECO:0007669"/>
    <property type="project" value="InterPro"/>
</dbReference>
<keyword evidence="6 12" id="KW-1133">Transmembrane helix</keyword>
<feature type="transmembrane region" description="Helical" evidence="12">
    <location>
        <begin position="2285"/>
        <end position="2304"/>
    </location>
</feature>
<dbReference type="InterPro" id="IPR031805">
    <property type="entry name" value="Piezo_TM25-28"/>
</dbReference>
<keyword evidence="4" id="KW-1003">Cell membrane</keyword>
<dbReference type="EnsemblMetazoa" id="AFAF018944-RA">
    <property type="protein sequence ID" value="AFAF018944-PA"/>
    <property type="gene ID" value="AFAF018944"/>
</dbReference>
<feature type="compositionally biased region" description="Low complexity" evidence="11">
    <location>
        <begin position="2111"/>
        <end position="2129"/>
    </location>
</feature>
<feature type="region of interest" description="Disordered" evidence="11">
    <location>
        <begin position="166"/>
        <end position="204"/>
    </location>
</feature>
<evidence type="ECO:0000259" key="15">
    <source>
        <dbReference type="Pfam" id="PF23188"/>
    </source>
</evidence>
<dbReference type="InterPro" id="IPR056769">
    <property type="entry name" value="Piezo_TM1-24"/>
</dbReference>
<feature type="transmembrane region" description="Helical" evidence="12">
    <location>
        <begin position="140"/>
        <end position="160"/>
    </location>
</feature>
<keyword evidence="3" id="KW-0813">Transport</keyword>
<feature type="compositionally biased region" description="Acidic residues" evidence="11">
    <location>
        <begin position="3085"/>
        <end position="3094"/>
    </location>
</feature>
<evidence type="ECO:0000256" key="1">
    <source>
        <dbReference type="ARBA" id="ARBA00004651"/>
    </source>
</evidence>
<dbReference type="GO" id="GO:0005886">
    <property type="term" value="C:plasma membrane"/>
    <property type="evidence" value="ECO:0007669"/>
    <property type="project" value="UniProtKB-SubCell"/>
</dbReference>
<dbReference type="PANTHER" id="PTHR47049">
    <property type="entry name" value="PIEZO-TYPE MECHANOSENSITIVE ION CHANNEL HOMOLOG"/>
    <property type="match status" value="1"/>
</dbReference>
<evidence type="ECO:0000259" key="17">
    <source>
        <dbReference type="Pfam" id="PF24874"/>
    </source>
</evidence>
<feature type="transmembrane region" description="Helical" evidence="12">
    <location>
        <begin position="516"/>
        <end position="533"/>
    </location>
</feature>
<evidence type="ECO:0000259" key="13">
    <source>
        <dbReference type="Pfam" id="PF12166"/>
    </source>
</evidence>
<feature type="compositionally biased region" description="Basic and acidic residues" evidence="11">
    <location>
        <begin position="1939"/>
        <end position="1950"/>
    </location>
</feature>
<keyword evidence="7" id="KW-0406">Ion transport</keyword>
<dbReference type="InterPro" id="IPR031334">
    <property type="entry name" value="Piezo_cap_dom"/>
</dbReference>
<protein>
    <submittedName>
        <fullName evidence="18">Piezo-type mechanosensitive ion channel component</fullName>
    </submittedName>
</protein>
<evidence type="ECO:0000313" key="18">
    <source>
        <dbReference type="EnsemblMetazoa" id="AFAF018944-PA"/>
    </source>
</evidence>
<feature type="transmembrane region" description="Helical" evidence="12">
    <location>
        <begin position="696"/>
        <end position="716"/>
    </location>
</feature>
<evidence type="ECO:0000256" key="10">
    <source>
        <dbReference type="SAM" id="Coils"/>
    </source>
</evidence>
<feature type="compositionally biased region" description="Low complexity" evidence="11">
    <location>
        <begin position="2051"/>
        <end position="2087"/>
    </location>
</feature>
<evidence type="ECO:0000256" key="5">
    <source>
        <dbReference type="ARBA" id="ARBA00022692"/>
    </source>
</evidence>
<feature type="transmembrane region" description="Helical" evidence="12">
    <location>
        <begin position="669"/>
        <end position="689"/>
    </location>
</feature>
<dbReference type="STRING" id="69004.A0A182QXP0"/>
<evidence type="ECO:0000256" key="12">
    <source>
        <dbReference type="SAM" id="Phobius"/>
    </source>
</evidence>
<feature type="transmembrane region" description="Helical" evidence="12">
    <location>
        <begin position="2612"/>
        <end position="2629"/>
    </location>
</feature>
<feature type="compositionally biased region" description="Polar residues" evidence="11">
    <location>
        <begin position="809"/>
        <end position="818"/>
    </location>
</feature>
<feature type="region of interest" description="Disordered" evidence="11">
    <location>
        <begin position="1578"/>
        <end position="1697"/>
    </location>
</feature>
<feature type="transmembrane region" description="Helical" evidence="12">
    <location>
        <begin position="1037"/>
        <end position="1056"/>
    </location>
</feature>
<feature type="transmembrane region" description="Helical" evidence="12">
    <location>
        <begin position="335"/>
        <end position="356"/>
    </location>
</feature>
<feature type="transmembrane region" description="Helical" evidence="12">
    <location>
        <begin position="2550"/>
        <end position="2570"/>
    </location>
</feature>
<feature type="transmembrane region" description="Helical" evidence="12">
    <location>
        <begin position="1146"/>
        <end position="1174"/>
    </location>
</feature>
<feature type="compositionally biased region" description="Basic and acidic residues" evidence="11">
    <location>
        <begin position="1898"/>
        <end position="1912"/>
    </location>
</feature>
<sequence>MQRHKPPPTRIFQTSTMANYFLCLVVQRLVLPLILATCTLMRPVVLAIPYLIFYLVLPYVPVANKKTILGPTGLYMKLLVAYVSMYLAVVIVFQLILIAFPGSSLESCQLGEIVLRHIGLVPFNGLGAWMVVYWLAPEVILGFGVIIVHIVLRKLTGVVVPRRRKPRRGAEANGAADGDTEQGTASSVEECPTADTAEECEPQSSLISPERLPFFTKLGVLLSMCMLCIVGIIQPSAVSGVYFIVFLGAASWWACYKQLDRAFGIVLKVVLVVLVIHIVLFLGYQNPWPQEVLFYNDTAARVLGLKPILNSSCDPANGTDIRNVYFNSNFDTDVYLNPIFLLLCYYTVTMTSSLLLRTRSDTVKDRKRMDLSSQLENGIRLQNQISFRMQRKNILRKTLTSDRWRGAARKVKLMRRGTHRIRDASATDGKENAQTDQMALETLEEEEPSSVFEQALLAIRNVASYIYKNSYIFTNVIMMVWSIMYHSWLTFVLLIWANLIWILPNHRKNMLNSSPFLVIYAELLLLAQFLYGMNLTEAELPTVVEGSGINLEQLGFVRRLEYPCVPLLVKSLFTTMFWISLRQLIQEKQTERRESMIANMAAPLQLPVGAATTAATGPPSSTERPPEKKSSAIVDKMAKFFKSFMIKFWIWVVALTLFLSAIIGNRMTVFRIVYMVLFLCFVLTFQFSFRVWRRVMFPFWLTVIGYSMTILVLVYLHQFEQFPRYWAAIGISKELQEDIGLEIFKTGQLFLHLVNPTLVVIITVIQLHYCHDRFLVISQIPSVQNEGESEDDETTEAVAPESSGPAYGTFSNNDNNPIAESIEPAPESTETPEGQAQAATVTTAAATATTGAATAAPAETQRPKNNNPDVDDTDDEQSEKIEDFRFRKLSRQEITGFARKAWSKSLRLLELTWLFSEIHMLKIVLIVAFSLSVNSVNFLHLLYVVLSVFTVKAHTTGKHSLMHARLIRITRIMSLFSAIMLILTMIYQVKYIKEENFQSECANIDANTTRMDMNNAKWFGMRKAGSGETLSDLLRPYLVYILIVTVHAVTILRQTIHRMRLGQSPKTPSLMFPEIVRADADKDIPRMIKYLFNFGYYKFGVEISLVALIVVIGNRMDVLSIFYAAWLAAMFHMTREGLQRIWKALTWFIVVVIPIQYLVFIGLPPLACVNYPWFIPQLDHFRIWAMLPENTSEFRSFANKMVSDFVLLMFLCRQTVVFRLETQPPRSNFGGGSNLSVLEDFKKLDEGTFQNPTPDFITKVRNWLDMVKRALFLVFFWFTLAVVFLSGSSRVNLFSIGYLIGAFFFLWQGTDFYLHSIEYILKRWNILICYNVFVIGAKAFLQLFGCLFLDQLVNNNCWVMQLFGMNCLSSTLPPPPPGTVEPGEQQCNIPDPSDAGLFWDGMCFAFLLLQRRLFSSHYFCHIINESKASKYLASRGAELIEELRVKESAQEAERERQILEKIKAKMDRIKATQQKILEAVQAPATHAIGYHTPIEDELAANSMFIEGEGLSEMPSDNGGLTVGRGSYQTQVPSPSSALMTVSLDAYLDPQRMSFDSPNDLMARVCSPDDTFPVFSPPPFEKDQRDPFSSVQTPYVPTTANTLMPPTKTALQTRQHRRQSSLNAVSWPANHELTVSPKAQHRTVPTSNIYTPQEDDPSQQPSQSPRSPRSPRSATFAPNQPRHRRLSSMGSGSGVVPDELMGAGGDGAIGARRRSSFLVSLFVDEDTTRYDEVTTTANGGAISRRRSRSRSFWGPVGEAGLRDSIRSARSRSPVSHHESIRSGDYYMFEEVEQEFELDLMEPYEYKDELDERSQRDQRLRQRLTLGRLAAQLRKKRHQEVYELAYGVRSAGNDDTNEVDQPPTLASNDLPADEDHPNPPLRRRLSSPVVLRRGQATGDGHPETADYTRPERYALSEPIPPPRHSESGPRHRKLIVLDAPDAEKPGPSRELHPQQSITDEEARLLSDEEDEVEGKKDEAPEEKKSKFSLSGLALIPAFLAGAVGSLTLRLHRASRNYRYVMRVLTREKQVLKETPGFGVGVRDKDGVWTHCVSRSGSSSSPQPEGSAQPAGSEQSSASSTSSLLSRPDSLASISRQLHSSNANTEYDRDHAQAEQPPSAVPSSPAVTFSVSEAQQDTATDSEPKPNTIREHLQEYCTERRLGDEGLHTVSGLGAALAMISRKDPLREERSNSLLPEILISAPSAERGLDEDGIPYRYYSNDTLDSKTDGSSTDAVKRTLDEVSSEEDFTSRKHSVLFELFQALWYAIMSHTDFICYFVVFLNQVNSASLLSLPLPLMVTLWGTLTFPRPAQTFWTMLIAYTQMVVLVKCIGQFEMFWWNQTPIPSNQPFHVARLFGIERKDGYATYDLILLLMLYCHRFILKSLGLWKSDPTEEPGLTEGLYQVDANDERAKALMALAEENEKKRETLEIRPPDELTGLSMVKINEKAGTIVEEPVGPDEPKVLCVSIHPEPAKKYFPQLAKEAFLKYSAALKAFFVQLLDRQSRKTTDVYGYMFLCDFINFFVILFGFSSFGTQDGDGGVLSYFEENRVPVTFLLMLIIQFFLIVVDRALYLRKNITGKIVFQFILIIGLHVWMFFVLPATTERSFNATTPPVLYYMIKCFYLLFSAYQIRCGYPARILGNFLTKGFTMANFSGFKLFMTVPFLFELRTLMDWIWTDTSMTLFDWLKMEDIFSNVYQLKCMRQLEEDLPAPRGQKKGSMVKYLMGGGMMLGIIFLIWFPLALFAFSNAVGQPNIPHDVSVSLRIGTYEPIYAMSAQNNSIYGLTPNNWSNFTNPFMERAAQTFLSNYEPADVAAVQLGISSTSIWNISPPDQKRLLDELRNNVTLTCRFRYTISRMTNSKENPGVITEERTYQLEDGPARQALIDSLSRKQDPDMAMLMNIMPKFLRVQNSGSIRPVHQLVKTADGDEADENYRNVQLRQLFIDETSNTSWWEVREDCSDTLYEKYFSRLPHADCANFLVIYMFNDKIFPSTISSIAAGGIIGIYSTMILVFSRMLRTSIFSGASSKIMFEDLPYVDRVLQLCLDIYLVRESSEFTLEEDLFAKLLFLYRSSETMIKWTRPKNEAGGDDETDTMADDSQSHPKQA</sequence>
<dbReference type="EMBL" id="AXCN02000773">
    <property type="status" value="NOT_ANNOTATED_CDS"/>
    <property type="molecule type" value="Genomic_DNA"/>
</dbReference>
<feature type="region of interest" description="Disordered" evidence="11">
    <location>
        <begin position="3079"/>
        <end position="3104"/>
    </location>
</feature>
<keyword evidence="8 12" id="KW-0472">Membrane</keyword>
<evidence type="ECO:0000256" key="11">
    <source>
        <dbReference type="SAM" id="MobiDB-lite"/>
    </source>
</evidence>
<dbReference type="InterPro" id="IPR056768">
    <property type="entry name" value="THU_Piezo"/>
</dbReference>
<feature type="region of interest" description="Disordered" evidence="11">
    <location>
        <begin position="2102"/>
        <end position="2146"/>
    </location>
</feature>
<dbReference type="InterPro" id="IPR056770">
    <property type="entry name" value="Piezo_THU9_anchor"/>
</dbReference>
<reference evidence="19" key="1">
    <citation type="submission" date="2014-01" db="EMBL/GenBank/DDBJ databases">
        <title>The Genome Sequence of Anopheles farauti FAR1 (V2).</title>
        <authorList>
            <consortium name="The Broad Institute Genomics Platform"/>
            <person name="Neafsey D.E."/>
            <person name="Besansky N."/>
            <person name="Howell P."/>
            <person name="Walton C."/>
            <person name="Young S.K."/>
            <person name="Zeng Q."/>
            <person name="Gargeya S."/>
            <person name="Fitzgerald M."/>
            <person name="Haas B."/>
            <person name="Abouelleil A."/>
            <person name="Allen A.W."/>
            <person name="Alvarado L."/>
            <person name="Arachchi H.M."/>
            <person name="Berlin A.M."/>
            <person name="Chapman S.B."/>
            <person name="Gainer-Dewar J."/>
            <person name="Goldberg J."/>
            <person name="Griggs A."/>
            <person name="Gujja S."/>
            <person name="Hansen M."/>
            <person name="Howarth C."/>
            <person name="Imamovic A."/>
            <person name="Ireland A."/>
            <person name="Larimer J."/>
            <person name="McCowan C."/>
            <person name="Murphy C."/>
            <person name="Pearson M."/>
            <person name="Poon T.W."/>
            <person name="Priest M."/>
            <person name="Roberts A."/>
            <person name="Saif S."/>
            <person name="Shea T."/>
            <person name="Sisk P."/>
            <person name="Sykes S."/>
            <person name="Wortman J."/>
            <person name="Nusbaum C."/>
            <person name="Birren B."/>
        </authorList>
    </citation>
    <scope>NUCLEOTIDE SEQUENCE [LARGE SCALE GENOMIC DNA]</scope>
    <source>
        <strain evidence="19">FAR1</strain>
    </source>
</reference>
<evidence type="ECO:0000256" key="8">
    <source>
        <dbReference type="ARBA" id="ARBA00023136"/>
    </source>
</evidence>
<feature type="transmembrane region" description="Helical" evidence="12">
    <location>
        <begin position="2579"/>
        <end position="2600"/>
    </location>
</feature>
<feature type="transmembrane region" description="Helical" evidence="12">
    <location>
        <begin position="1270"/>
        <end position="1287"/>
    </location>
</feature>
<feature type="transmembrane region" description="Helical" evidence="12">
    <location>
        <begin position="263"/>
        <end position="284"/>
    </location>
</feature>
<feature type="region of interest" description="Disordered" evidence="11">
    <location>
        <begin position="785"/>
        <end position="878"/>
    </location>
</feature>
<evidence type="ECO:0000256" key="2">
    <source>
        <dbReference type="ARBA" id="ARBA00007821"/>
    </source>
</evidence>
<evidence type="ECO:0000256" key="7">
    <source>
        <dbReference type="ARBA" id="ARBA00023065"/>
    </source>
</evidence>
<feature type="transmembrane region" description="Helical" evidence="12">
    <location>
        <begin position="1326"/>
        <end position="1345"/>
    </location>
</feature>
<feature type="transmembrane region" description="Helical" evidence="12">
    <location>
        <begin position="2721"/>
        <end position="2744"/>
    </location>
</feature>
<comment type="subcellular location">
    <subcellularLocation>
        <location evidence="1">Cell membrane</location>
        <topology evidence="1">Multi-pass membrane protein</topology>
    </subcellularLocation>
</comment>
<feature type="transmembrane region" description="Helical" evidence="12">
    <location>
        <begin position="113"/>
        <end position="134"/>
    </location>
</feature>
<feature type="region of interest" description="Disordered" evidence="11">
    <location>
        <begin position="2048"/>
        <end position="2087"/>
    </location>
</feature>
<feature type="compositionally biased region" description="Basic and acidic residues" evidence="11">
    <location>
        <begin position="1971"/>
        <end position="1983"/>
    </location>
</feature>
<name>A0A182QXP0_9DIPT</name>
<feature type="coiled-coil region" evidence="10">
    <location>
        <begin position="1445"/>
        <end position="1472"/>
    </location>
</feature>
<feature type="transmembrane region" description="Helical" evidence="12">
    <location>
        <begin position="1293"/>
        <end position="1314"/>
    </location>
</feature>
<feature type="transmembrane region" description="Helical" evidence="12">
    <location>
        <begin position="2311"/>
        <end position="2331"/>
    </location>
</feature>